<keyword evidence="3" id="KW-1185">Reference proteome</keyword>
<keyword evidence="1" id="KW-0812">Transmembrane</keyword>
<proteinExistence type="predicted"/>
<dbReference type="AlphaFoldDB" id="A0A8J2YS54"/>
<protein>
    <submittedName>
        <fullName evidence="2">Uncharacterized protein</fullName>
    </submittedName>
</protein>
<keyword evidence="1" id="KW-1133">Transmembrane helix</keyword>
<feature type="transmembrane region" description="Helical" evidence="1">
    <location>
        <begin position="92"/>
        <end position="112"/>
    </location>
</feature>
<dbReference type="EMBL" id="BMJQ01000004">
    <property type="protein sequence ID" value="GGF14165.1"/>
    <property type="molecule type" value="Genomic_DNA"/>
</dbReference>
<evidence type="ECO:0000313" key="2">
    <source>
        <dbReference type="EMBL" id="GGF14165.1"/>
    </source>
</evidence>
<feature type="transmembrane region" description="Helical" evidence="1">
    <location>
        <begin position="63"/>
        <end position="86"/>
    </location>
</feature>
<evidence type="ECO:0000256" key="1">
    <source>
        <dbReference type="SAM" id="Phobius"/>
    </source>
</evidence>
<dbReference type="Proteomes" id="UP000646365">
    <property type="component" value="Unassembled WGS sequence"/>
</dbReference>
<dbReference type="RefSeq" id="WP_189045099.1">
    <property type="nucleotide sequence ID" value="NZ_BMJQ01000004.1"/>
</dbReference>
<gene>
    <name evidence="2" type="ORF">GCM10011611_19900</name>
</gene>
<reference evidence="2" key="2">
    <citation type="submission" date="2020-09" db="EMBL/GenBank/DDBJ databases">
        <authorList>
            <person name="Sun Q."/>
            <person name="Zhou Y."/>
        </authorList>
    </citation>
    <scope>NUCLEOTIDE SEQUENCE</scope>
    <source>
        <strain evidence="2">CGMCC 1.15725</strain>
    </source>
</reference>
<comment type="caution">
    <text evidence="2">The sequence shown here is derived from an EMBL/GenBank/DDBJ whole genome shotgun (WGS) entry which is preliminary data.</text>
</comment>
<reference evidence="2" key="1">
    <citation type="journal article" date="2014" name="Int. J. Syst. Evol. Microbiol.">
        <title>Complete genome sequence of Corynebacterium casei LMG S-19264T (=DSM 44701T), isolated from a smear-ripened cheese.</title>
        <authorList>
            <consortium name="US DOE Joint Genome Institute (JGI-PGF)"/>
            <person name="Walter F."/>
            <person name="Albersmeier A."/>
            <person name="Kalinowski J."/>
            <person name="Ruckert C."/>
        </authorList>
    </citation>
    <scope>NUCLEOTIDE SEQUENCE</scope>
    <source>
        <strain evidence="2">CGMCC 1.15725</strain>
    </source>
</reference>
<keyword evidence="1" id="KW-0472">Membrane</keyword>
<sequence>MSDPTPQERADYLVRRLEQFIRDGRTVRGVSFRDWQAMARAEFENAFTEVEQRKREIRQDVKLRRLLLVASSTLVTIGFWGGVMALDHDRGWIAALIMLASGTILLGVASDFSIRRLWGRRVVEQRRARFERIESFDRQLRQLETEIHLKLKRAEAKARAG</sequence>
<evidence type="ECO:0000313" key="3">
    <source>
        <dbReference type="Proteomes" id="UP000646365"/>
    </source>
</evidence>
<accession>A0A8J2YS54</accession>
<name>A0A8J2YS54_9PROT</name>
<organism evidence="2 3">
    <name type="scientific">Aliidongia dinghuensis</name>
    <dbReference type="NCBI Taxonomy" id="1867774"/>
    <lineage>
        <taxon>Bacteria</taxon>
        <taxon>Pseudomonadati</taxon>
        <taxon>Pseudomonadota</taxon>
        <taxon>Alphaproteobacteria</taxon>
        <taxon>Rhodospirillales</taxon>
        <taxon>Dongiaceae</taxon>
        <taxon>Aliidongia</taxon>
    </lineage>
</organism>